<dbReference type="Pfam" id="PF00294">
    <property type="entry name" value="PfkB"/>
    <property type="match status" value="1"/>
</dbReference>
<dbReference type="GO" id="GO:0046872">
    <property type="term" value="F:metal ion binding"/>
    <property type="evidence" value="ECO:0007669"/>
    <property type="project" value="UniProtKB-KW"/>
</dbReference>
<feature type="binding site" evidence="12">
    <location>
        <begin position="244"/>
        <end position="249"/>
    </location>
    <ligand>
        <name>ATP</name>
        <dbReference type="ChEBI" id="CHEBI:30616"/>
    </ligand>
</feature>
<dbReference type="InterPro" id="IPR029056">
    <property type="entry name" value="Ribokinase-like"/>
</dbReference>
<feature type="binding site" evidence="12">
    <location>
        <position position="312"/>
    </location>
    <ligand>
        <name>K(+)</name>
        <dbReference type="ChEBI" id="CHEBI:29103"/>
    </ligand>
</feature>
<feature type="binding site" evidence="12">
    <location>
        <position position="159"/>
    </location>
    <ligand>
        <name>substrate</name>
    </ligand>
</feature>
<feature type="binding site" evidence="12">
    <location>
        <position position="273"/>
    </location>
    <ligand>
        <name>K(+)</name>
        <dbReference type="ChEBI" id="CHEBI:29103"/>
    </ligand>
</feature>
<comment type="cofactor">
    <cofactor evidence="12">
        <name>Mg(2+)</name>
        <dbReference type="ChEBI" id="CHEBI:18420"/>
    </cofactor>
    <text evidence="12">Requires a divalent cation, most likely magnesium in vivo, as an electrophilic catalyst to aid phosphoryl group transfer. It is the chelate of the metal and the nucleotide that is the actual substrate.</text>
</comment>
<dbReference type="VEuPathDB" id="TriTrypDB:TvY486_1100900"/>
<comment type="caution">
    <text evidence="12">Lacks conserved residue(s) required for the propagation of feature annotation.</text>
</comment>
<evidence type="ECO:0000256" key="5">
    <source>
        <dbReference type="ARBA" id="ARBA00022723"/>
    </source>
</evidence>
<feature type="binding site" evidence="12">
    <location>
        <begin position="276"/>
        <end position="277"/>
    </location>
    <ligand>
        <name>ATP</name>
        <dbReference type="ChEBI" id="CHEBI:30616"/>
    </ligand>
</feature>
<comment type="pathway">
    <text evidence="12">Carbohydrate metabolism; D-ribose degradation; D-ribose 5-phosphate from beta-D-ribopyranose: step 2/2.</text>
</comment>
<dbReference type="PANTHER" id="PTHR10584:SF166">
    <property type="entry name" value="RIBOKINASE"/>
    <property type="match status" value="1"/>
</dbReference>
<name>G0U9X4_TRYVY</name>
<evidence type="ECO:0000256" key="4">
    <source>
        <dbReference type="ARBA" id="ARBA00022679"/>
    </source>
</evidence>
<dbReference type="PANTHER" id="PTHR10584">
    <property type="entry name" value="SUGAR KINASE"/>
    <property type="match status" value="1"/>
</dbReference>
<feature type="binding site" evidence="12">
    <location>
        <begin position="53"/>
        <end position="57"/>
    </location>
    <ligand>
        <name>substrate</name>
    </ligand>
</feature>
<keyword evidence="9 12" id="KW-0460">Magnesium</keyword>
<evidence type="ECO:0000256" key="9">
    <source>
        <dbReference type="ARBA" id="ARBA00022842"/>
    </source>
</evidence>
<evidence type="ECO:0000256" key="11">
    <source>
        <dbReference type="ARBA" id="ARBA00023277"/>
    </source>
</evidence>
<keyword evidence="8 12" id="KW-0067">ATP-binding</keyword>
<dbReference type="EMBL" id="HE573027">
    <property type="protein sequence ID" value="CCC52605.1"/>
    <property type="molecule type" value="Genomic_DNA"/>
</dbReference>
<keyword evidence="7 12" id="KW-0418">Kinase</keyword>
<protein>
    <recommendedName>
        <fullName evidence="3 12">Ribokinase</fullName>
        <shortName evidence="12">RK</shortName>
        <ecNumber evidence="2 12">2.7.1.15</ecNumber>
    </recommendedName>
</protein>
<dbReference type="GO" id="GO:0005524">
    <property type="term" value="F:ATP binding"/>
    <property type="evidence" value="ECO:0007669"/>
    <property type="project" value="UniProtKB-UniRule"/>
</dbReference>
<dbReference type="InterPro" id="IPR011877">
    <property type="entry name" value="Ribokinase"/>
</dbReference>
<keyword evidence="6 12" id="KW-0547">Nucleotide-binding</keyword>
<comment type="function">
    <text evidence="12">Catalyzes the phosphorylation of ribose at O-5 in a reaction requiring ATP and magnesium. The resulting D-ribose-5-phosphate can then be used either for sythesis of nucleotides, histidine, and tryptophan, or as a component of the pentose phosphate pathway.</text>
</comment>
<feature type="binding site" evidence="12">
    <location>
        <position position="208"/>
    </location>
    <ligand>
        <name>ATP</name>
        <dbReference type="ChEBI" id="CHEBI:30616"/>
    </ligand>
</feature>
<feature type="domain" description="Carbohydrate kinase PfkB" evidence="13">
    <location>
        <begin position="17"/>
        <end position="319"/>
    </location>
</feature>
<dbReference type="GO" id="GO:0005737">
    <property type="term" value="C:cytoplasm"/>
    <property type="evidence" value="ECO:0007669"/>
    <property type="project" value="UniProtKB-SubCell"/>
</dbReference>
<reference evidence="14" key="1">
    <citation type="journal article" date="2012" name="Proc. Natl. Acad. Sci. U.S.A.">
        <title>Antigenic diversity is generated by distinct evolutionary mechanisms in African trypanosome species.</title>
        <authorList>
            <person name="Jackson A.P."/>
            <person name="Berry A."/>
            <person name="Aslett M."/>
            <person name="Allison H.C."/>
            <person name="Burton P."/>
            <person name="Vavrova-Anderson J."/>
            <person name="Brown R."/>
            <person name="Browne H."/>
            <person name="Corton N."/>
            <person name="Hauser H."/>
            <person name="Gamble J."/>
            <person name="Gilderthorp R."/>
            <person name="Marcello L."/>
            <person name="McQuillan J."/>
            <person name="Otto T.D."/>
            <person name="Quail M.A."/>
            <person name="Sanders M.J."/>
            <person name="van Tonder A."/>
            <person name="Ginger M.L."/>
            <person name="Field M.C."/>
            <person name="Barry J.D."/>
            <person name="Hertz-Fowler C."/>
            <person name="Berriman M."/>
        </authorList>
    </citation>
    <scope>NUCLEOTIDE SEQUENCE</scope>
    <source>
        <strain evidence="14">Y486</strain>
    </source>
</reference>
<sequence length="329" mass="34878">MDNNNVSGRPATGKGHSVVVVGSCFLDYIAYVERTPLTGETLRSSNFKRDFGGKGANQAVSAGRLGANVTMVSALGSDGDGEAYISSFSQNSVDTSFLYRVPGGSTGLAMILVETSTSRNQITICPNATNDFTVKFLREKSNNYDAFLSDCRFLVCQNEIPLETTLDVLKEASTRGVYTVFNAAPAPPPDAVSVILPFLPCISLFCVNEPEATMISGIEVTDAQSARLAAAKLQQLGVRDVVVTLGENGCVVSEKGGEVLHVPGNVVKAVDSTGAGDCFLGAMVYYMSVGKPLAEACRRANIVASISVQRRGTQQSFPTLSELPHELQI</sequence>
<dbReference type="GO" id="GO:0004747">
    <property type="term" value="F:ribokinase activity"/>
    <property type="evidence" value="ECO:0007669"/>
    <property type="project" value="UniProtKB-UniRule"/>
</dbReference>
<feature type="active site" description="Proton acceptor" evidence="12">
    <location>
        <position position="277"/>
    </location>
</feature>
<keyword evidence="10 12" id="KW-0630">Potassium</keyword>
<evidence type="ECO:0000256" key="6">
    <source>
        <dbReference type="ARBA" id="ARBA00022741"/>
    </source>
</evidence>
<evidence type="ECO:0000259" key="13">
    <source>
        <dbReference type="Pfam" id="PF00294"/>
    </source>
</evidence>
<feature type="binding site" evidence="12">
    <location>
        <position position="307"/>
    </location>
    <ligand>
        <name>K(+)</name>
        <dbReference type="ChEBI" id="CHEBI:29103"/>
    </ligand>
</feature>
<feature type="binding site" evidence="12">
    <location>
        <begin position="25"/>
        <end position="27"/>
    </location>
    <ligand>
        <name>substrate</name>
    </ligand>
</feature>
<evidence type="ECO:0000256" key="12">
    <source>
        <dbReference type="HAMAP-Rule" id="MF_03215"/>
    </source>
</evidence>
<dbReference type="Gene3D" id="3.40.1190.20">
    <property type="match status" value="1"/>
</dbReference>
<accession>G0U9X4</accession>
<dbReference type="GO" id="GO:0019303">
    <property type="term" value="P:D-ribose catabolic process"/>
    <property type="evidence" value="ECO:0007669"/>
    <property type="project" value="UniProtKB-UniRule"/>
</dbReference>
<dbReference type="InterPro" id="IPR011611">
    <property type="entry name" value="PfkB_dom"/>
</dbReference>
<keyword evidence="4 12" id="KW-0808">Transferase</keyword>
<feature type="binding site" evidence="12">
    <location>
        <position position="316"/>
    </location>
    <ligand>
        <name>K(+)</name>
        <dbReference type="ChEBI" id="CHEBI:29103"/>
    </ligand>
</feature>
<feature type="binding site" evidence="12">
    <location>
        <position position="277"/>
    </location>
    <ligand>
        <name>substrate</name>
    </ligand>
</feature>
<comment type="catalytic activity">
    <reaction evidence="12">
        <text>D-ribose + ATP = D-ribose 5-phosphate + ADP + H(+)</text>
        <dbReference type="Rhea" id="RHEA:13697"/>
        <dbReference type="ChEBI" id="CHEBI:15378"/>
        <dbReference type="ChEBI" id="CHEBI:30616"/>
        <dbReference type="ChEBI" id="CHEBI:47013"/>
        <dbReference type="ChEBI" id="CHEBI:78346"/>
        <dbReference type="ChEBI" id="CHEBI:456216"/>
        <dbReference type="EC" id="2.7.1.15"/>
    </reaction>
</comment>
<dbReference type="EC" id="2.7.1.15" evidence="2 12"/>
<dbReference type="CDD" id="cd01174">
    <property type="entry name" value="ribokinase"/>
    <property type="match status" value="1"/>
</dbReference>
<dbReference type="UniPathway" id="UPA00916">
    <property type="reaction ID" value="UER00889"/>
</dbReference>
<evidence type="ECO:0000313" key="14">
    <source>
        <dbReference type="EMBL" id="CCC52605.1"/>
    </source>
</evidence>
<dbReference type="InterPro" id="IPR002139">
    <property type="entry name" value="Ribo/fructo_kinase"/>
</dbReference>
<keyword evidence="11 12" id="KW-0119">Carbohydrate metabolism</keyword>
<evidence type="ECO:0000256" key="2">
    <source>
        <dbReference type="ARBA" id="ARBA00012035"/>
    </source>
</evidence>
<feature type="binding site" evidence="12">
    <location>
        <position position="301"/>
    </location>
    <ligand>
        <name>ATP</name>
        <dbReference type="ChEBI" id="CHEBI:30616"/>
    </ligand>
</feature>
<dbReference type="AlphaFoldDB" id="G0U9X4"/>
<feature type="binding site" evidence="12">
    <location>
        <position position="271"/>
    </location>
    <ligand>
        <name>K(+)</name>
        <dbReference type="ChEBI" id="CHEBI:29103"/>
    </ligand>
</feature>
<comment type="similarity">
    <text evidence="1">Belongs to the carbohydrate kinase pfkB family.</text>
</comment>
<evidence type="ECO:0000256" key="1">
    <source>
        <dbReference type="ARBA" id="ARBA00005380"/>
    </source>
</evidence>
<evidence type="ECO:0000256" key="10">
    <source>
        <dbReference type="ARBA" id="ARBA00022958"/>
    </source>
</evidence>
<dbReference type="PRINTS" id="PR00990">
    <property type="entry name" value="RIBOKINASE"/>
</dbReference>
<comment type="activity regulation">
    <text evidence="12">Activated by a monovalent cation that binds near, but not in, the active site. The most likely occupant of the site in vivo is potassium. Ion binding induces a conformational change that may alter substrate affinity.</text>
</comment>
<dbReference type="HAMAP" id="MF_01987">
    <property type="entry name" value="Ribokinase"/>
    <property type="match status" value="1"/>
</dbReference>
<dbReference type="SUPFAM" id="SSF53613">
    <property type="entry name" value="Ribokinase-like"/>
    <property type="match status" value="1"/>
</dbReference>
<evidence type="ECO:0000256" key="3">
    <source>
        <dbReference type="ARBA" id="ARBA00016943"/>
    </source>
</evidence>
<organism evidence="14">
    <name type="scientific">Trypanosoma vivax (strain Y486)</name>
    <dbReference type="NCBI Taxonomy" id="1055687"/>
    <lineage>
        <taxon>Eukaryota</taxon>
        <taxon>Discoba</taxon>
        <taxon>Euglenozoa</taxon>
        <taxon>Kinetoplastea</taxon>
        <taxon>Metakinetoplastina</taxon>
        <taxon>Trypanosomatida</taxon>
        <taxon>Trypanosomatidae</taxon>
        <taxon>Trypanosoma</taxon>
        <taxon>Duttonella</taxon>
    </lineage>
</organism>
<comment type="similarity">
    <text evidence="12">Belongs to the carbohydrate kinase PfkB family. Ribokinase subfamily.</text>
</comment>
<dbReference type="GO" id="GO:0005634">
    <property type="term" value="C:nucleus"/>
    <property type="evidence" value="ECO:0007669"/>
    <property type="project" value="UniProtKB-SubCell"/>
</dbReference>
<evidence type="ECO:0000256" key="7">
    <source>
        <dbReference type="ARBA" id="ARBA00022777"/>
    </source>
</evidence>
<feature type="binding site" evidence="12">
    <location>
        <position position="310"/>
    </location>
    <ligand>
        <name>K(+)</name>
        <dbReference type="ChEBI" id="CHEBI:29103"/>
    </ligand>
</feature>
<dbReference type="InterPro" id="IPR002173">
    <property type="entry name" value="Carboh/pur_kinase_PfkB_CS"/>
</dbReference>
<keyword evidence="12" id="KW-0539">Nucleus</keyword>
<comment type="subcellular location">
    <subcellularLocation>
        <location evidence="12">Cytoplasm</location>
    </subcellularLocation>
    <subcellularLocation>
        <location evidence="12">Nucleus</location>
    </subcellularLocation>
</comment>
<evidence type="ECO:0000256" key="8">
    <source>
        <dbReference type="ARBA" id="ARBA00022840"/>
    </source>
</evidence>
<dbReference type="PROSITE" id="PS00584">
    <property type="entry name" value="PFKB_KINASES_2"/>
    <property type="match status" value="1"/>
</dbReference>
<proteinExistence type="inferred from homology"/>
<keyword evidence="5 12" id="KW-0479">Metal-binding</keyword>
<gene>
    <name evidence="14" type="ORF">TVY486_1100900</name>
</gene>
<dbReference type="OMA" id="DIVLIQQ"/>
<comment type="subunit">
    <text evidence="12">Homodimer.</text>
</comment>
<keyword evidence="12" id="KW-0963">Cytoplasm</keyword>